<proteinExistence type="predicted"/>
<evidence type="ECO:0000259" key="2">
    <source>
        <dbReference type="PROSITE" id="PS51184"/>
    </source>
</evidence>
<name>A0ABR3FAD2_9AGAR</name>
<dbReference type="Proteomes" id="UP001465976">
    <property type="component" value="Unassembled WGS sequence"/>
</dbReference>
<evidence type="ECO:0000256" key="1">
    <source>
        <dbReference type="SAM" id="MobiDB-lite"/>
    </source>
</evidence>
<feature type="domain" description="JmjC" evidence="2">
    <location>
        <begin position="422"/>
        <end position="573"/>
    </location>
</feature>
<gene>
    <name evidence="3" type="ORF">V5O48_009712</name>
</gene>
<protein>
    <recommendedName>
        <fullName evidence="2">JmjC domain-containing protein</fullName>
    </recommendedName>
</protein>
<dbReference type="SUPFAM" id="SSF51197">
    <property type="entry name" value="Clavaminate synthase-like"/>
    <property type="match status" value="1"/>
</dbReference>
<comment type="caution">
    <text evidence="3">The sequence shown here is derived from an EMBL/GenBank/DDBJ whole genome shotgun (WGS) entry which is preliminary data.</text>
</comment>
<evidence type="ECO:0000313" key="3">
    <source>
        <dbReference type="EMBL" id="KAL0572250.1"/>
    </source>
</evidence>
<evidence type="ECO:0000313" key="4">
    <source>
        <dbReference type="Proteomes" id="UP001465976"/>
    </source>
</evidence>
<dbReference type="InterPro" id="IPR003347">
    <property type="entry name" value="JmjC_dom"/>
</dbReference>
<feature type="compositionally biased region" description="Polar residues" evidence="1">
    <location>
        <begin position="189"/>
        <end position="200"/>
    </location>
</feature>
<sequence length="764" mass="84963">MLEPTSSAVPPPPEDTTFLLKVWHVFKALARTSEYFFTSEEEAQDEIRRQETWWNRVQPVVRGLVDWPVKRVGSKDEWGRLKFSRYEDLAAAVKNMNRAASVYKAGIDMKKRRRAGITPTSTRKRKKSKLSDDPPPLPGSYLSGGSESCLVEGGSDTGDGCGTGNGVLHMSRNVDGVQSAQPVYGAGTFPTQLASGSSTPPDLPDKDAPRANPTLSPPVYNLVPSVNRQHREPIIWKSNDGAEVRTAFPFCPLPSDPSKNVLWKAAEVLFNLADIGLTEKTTDHLLVVDKSQHPEEQSLVNLATECLAANRPLLVKGDRVQGGWENGLSDDVLRKLSVEWRRKCHVFDFVQREMDALRGGTDVSPNDAKYELPVDPITGQDRWFLPVGMAASETESMVFSSFLSKAREGRNIYILDCPTSDSSGIPYRSLDHIGDCLNNTKWLADAVVWRDLTWGLVHASQIITWWHHDADGKVTVVTAVTGAKIWTLFIPDPRLSPDEVRDIHIWLAERKERLPLPSFGTLVNVLLMPGDALFMPPGMMHLVYTPVPSIFRGSSFWNFHCLHLTAFSLRCDSTFGDIITNVDHSYEYVYQTIVRLVLAIPVMSDFNPRKALVYSLYDMLINPQRYISVNVSDADYPKQADIDAAEKRLKKSGSSTGDVLGSLLDAIKERRVHALMSAPFHDRAVKILESIITSDGNALPSSTGERRDIGQRWVDEHNQICSWTRAGDLITVDKDVLLKLAEGSSVDDDDDLGALTPLSESDEE</sequence>
<keyword evidence="4" id="KW-1185">Reference proteome</keyword>
<dbReference type="PROSITE" id="PS51184">
    <property type="entry name" value="JMJC"/>
    <property type="match status" value="1"/>
</dbReference>
<dbReference type="EMBL" id="JBAHYK010000651">
    <property type="protein sequence ID" value="KAL0572250.1"/>
    <property type="molecule type" value="Genomic_DNA"/>
</dbReference>
<dbReference type="Gene3D" id="2.60.120.650">
    <property type="entry name" value="Cupin"/>
    <property type="match status" value="1"/>
</dbReference>
<reference evidence="3 4" key="1">
    <citation type="submission" date="2024-02" db="EMBL/GenBank/DDBJ databases">
        <title>A draft genome for the cacao thread blight pathogen Marasmius crinis-equi.</title>
        <authorList>
            <person name="Cohen S.P."/>
            <person name="Baruah I.K."/>
            <person name="Amoako-Attah I."/>
            <person name="Bukari Y."/>
            <person name="Meinhardt L.W."/>
            <person name="Bailey B.A."/>
        </authorList>
    </citation>
    <scope>NUCLEOTIDE SEQUENCE [LARGE SCALE GENOMIC DNA]</scope>
    <source>
        <strain evidence="3 4">GH-76</strain>
    </source>
</reference>
<feature type="region of interest" description="Disordered" evidence="1">
    <location>
        <begin position="187"/>
        <end position="222"/>
    </location>
</feature>
<feature type="region of interest" description="Disordered" evidence="1">
    <location>
        <begin position="745"/>
        <end position="764"/>
    </location>
</feature>
<feature type="region of interest" description="Disordered" evidence="1">
    <location>
        <begin position="112"/>
        <end position="148"/>
    </location>
</feature>
<accession>A0ABR3FAD2</accession>
<organism evidence="3 4">
    <name type="scientific">Marasmius crinis-equi</name>
    <dbReference type="NCBI Taxonomy" id="585013"/>
    <lineage>
        <taxon>Eukaryota</taxon>
        <taxon>Fungi</taxon>
        <taxon>Dikarya</taxon>
        <taxon>Basidiomycota</taxon>
        <taxon>Agaricomycotina</taxon>
        <taxon>Agaricomycetes</taxon>
        <taxon>Agaricomycetidae</taxon>
        <taxon>Agaricales</taxon>
        <taxon>Marasmiineae</taxon>
        <taxon>Marasmiaceae</taxon>
        <taxon>Marasmius</taxon>
    </lineage>
</organism>